<dbReference type="Pfam" id="PF09807">
    <property type="entry name" value="ELP6"/>
    <property type="match status" value="1"/>
</dbReference>
<dbReference type="PANTHER" id="PTHR16184:SF6">
    <property type="entry name" value="ELONGATOR COMPLEX PROTEIN 6"/>
    <property type="match status" value="1"/>
</dbReference>
<dbReference type="EMBL" id="CDHN01000003">
    <property type="protein sequence ID" value="CEJ91220.1"/>
    <property type="molecule type" value="Genomic_DNA"/>
</dbReference>
<dbReference type="Proteomes" id="UP000039046">
    <property type="component" value="Unassembled WGS sequence"/>
</dbReference>
<evidence type="ECO:0000313" key="4">
    <source>
        <dbReference type="Proteomes" id="UP000039046"/>
    </source>
</evidence>
<evidence type="ECO:0000313" key="3">
    <source>
        <dbReference type="EMBL" id="CEJ91220.1"/>
    </source>
</evidence>
<dbReference type="OrthoDB" id="9995306at2759"/>
<dbReference type="GO" id="GO:0002098">
    <property type="term" value="P:tRNA wobble uridine modification"/>
    <property type="evidence" value="ECO:0007669"/>
    <property type="project" value="InterPro"/>
</dbReference>
<dbReference type="Gene3D" id="3.40.50.300">
    <property type="entry name" value="P-loop containing nucleotide triphosphate hydrolases"/>
    <property type="match status" value="1"/>
</dbReference>
<protein>
    <recommendedName>
        <fullName evidence="5">Elongator complex protein 6</fullName>
    </recommendedName>
</protein>
<dbReference type="AlphaFoldDB" id="A0A0A1TKE5"/>
<name>A0A0A1TKE5_9HYPO</name>
<dbReference type="UniPathway" id="UPA00988"/>
<evidence type="ECO:0000256" key="2">
    <source>
        <dbReference type="ARBA" id="ARBA00008837"/>
    </source>
</evidence>
<sequence length="275" mass="29022">MPSSHLSSASSKIPALLEPYVLDGAATRHDGSLTLVTSIQGAAANWLILRYLFALLASKKDEPEEQDKAGVVLVSFMRDGAFWRDGCSRLGLDLEACRQAGRFTFVDGLTGMFAAKPAAPGPDVVLPSTKVDEISAHISKVVAGIKSSRKVLIIDQMDALLAVGGDSVDALKLQNMTLALRENVFSTVITLAADSPLIQEQTTTLEREHASLSLGMAHAADEVLSLRKLDTGAAGDVSGVMRISSSTEGRGADASVEVLYHVLGDGSVKVFERGS</sequence>
<gene>
    <name evidence="3" type="ORF">VHEMI06947</name>
</gene>
<accession>A0A0A1TKE5</accession>
<comment type="pathway">
    <text evidence="1">tRNA modification; 5-methoxycarbonylmethyl-2-thiouridine-tRNA biosynthesis.</text>
</comment>
<reference evidence="3 4" key="1">
    <citation type="journal article" date="2015" name="Genome Announc.">
        <title>Draft Genome Sequence and Gene Annotation of the Entomopathogenic Fungus Verticillium hemipterigenum.</title>
        <authorList>
            <person name="Horn F."/>
            <person name="Habel A."/>
            <person name="Scharf D.H."/>
            <person name="Dworschak J."/>
            <person name="Brakhage A.A."/>
            <person name="Guthke R."/>
            <person name="Hertweck C."/>
            <person name="Linde J."/>
        </authorList>
    </citation>
    <scope>NUCLEOTIDE SEQUENCE [LARGE SCALE GENOMIC DNA]</scope>
</reference>
<proteinExistence type="inferred from homology"/>
<keyword evidence="4" id="KW-1185">Reference proteome</keyword>
<dbReference type="HOGENOM" id="CLU_059771_0_0_1"/>
<dbReference type="CDD" id="cd19495">
    <property type="entry name" value="Elp6"/>
    <property type="match status" value="1"/>
</dbReference>
<dbReference type="InterPro" id="IPR027417">
    <property type="entry name" value="P-loop_NTPase"/>
</dbReference>
<dbReference type="STRING" id="1531966.A0A0A1TKE5"/>
<comment type="similarity">
    <text evidence="2">Belongs to the ELP6 family.</text>
</comment>
<evidence type="ECO:0008006" key="5">
    <source>
        <dbReference type="Google" id="ProtNLM"/>
    </source>
</evidence>
<evidence type="ECO:0000256" key="1">
    <source>
        <dbReference type="ARBA" id="ARBA00005043"/>
    </source>
</evidence>
<organism evidence="3 4">
    <name type="scientific">[Torrubiella] hemipterigena</name>
    <dbReference type="NCBI Taxonomy" id="1531966"/>
    <lineage>
        <taxon>Eukaryota</taxon>
        <taxon>Fungi</taxon>
        <taxon>Dikarya</taxon>
        <taxon>Ascomycota</taxon>
        <taxon>Pezizomycotina</taxon>
        <taxon>Sordariomycetes</taxon>
        <taxon>Hypocreomycetidae</taxon>
        <taxon>Hypocreales</taxon>
        <taxon>Clavicipitaceae</taxon>
        <taxon>Clavicipitaceae incertae sedis</taxon>
        <taxon>'Torrubiella' clade</taxon>
    </lineage>
</organism>
<dbReference type="GO" id="GO:0033588">
    <property type="term" value="C:elongator holoenzyme complex"/>
    <property type="evidence" value="ECO:0007669"/>
    <property type="project" value="InterPro"/>
</dbReference>
<dbReference type="PANTHER" id="PTHR16184">
    <property type="entry name" value="ELONGATOR COMPLEX PROTEIN 6"/>
    <property type="match status" value="1"/>
</dbReference>
<dbReference type="InterPro" id="IPR018627">
    <property type="entry name" value="ELP6"/>
</dbReference>